<evidence type="ECO:0000313" key="2">
    <source>
        <dbReference type="EMBL" id="MFC3002706.1"/>
    </source>
</evidence>
<dbReference type="Pfam" id="PF01584">
    <property type="entry name" value="CheW"/>
    <property type="match status" value="3"/>
</dbReference>
<reference evidence="3" key="1">
    <citation type="journal article" date="2019" name="Int. J. Syst. Evol. Microbiol.">
        <title>The Global Catalogue of Microorganisms (GCM) 10K type strain sequencing project: providing services to taxonomists for standard genome sequencing and annotation.</title>
        <authorList>
            <consortium name="The Broad Institute Genomics Platform"/>
            <consortium name="The Broad Institute Genome Sequencing Center for Infectious Disease"/>
            <person name="Wu L."/>
            <person name="Ma J."/>
        </authorList>
    </citation>
    <scope>NUCLEOTIDE SEQUENCE [LARGE SCALE GENOMIC DNA]</scope>
    <source>
        <strain evidence="3">CGMCC 1.16855</strain>
    </source>
</reference>
<dbReference type="InterPro" id="IPR002545">
    <property type="entry name" value="CheW-lke_dom"/>
</dbReference>
<sequence>MPSHRLTVRAGGMRLALAGSGVAEVIRPPRMTRVPNGPPGLLGIMPLRGTVLPVLSLRQLLDAAAPVDAPVEASVEASVERIVVLRHDPPLGLAVDAVESFLALDGPAPPVQARLLLEDGEDAEALDLAAILRARFAMTARAARGRAAPGLQVGTGPAAPARRDQAFLAFTLAGQDFALPLDSVAEVLALPGFIAALPQTEEILLGVFTLRDAVLPALSLRLLLGLPHRPPTGREQVVVTQVVGQRMALVVDRISTILRVAPDRLGPAPSLFNTGGGEARIDRVLRQADGRGVVAILSPAGLLADDRVAAQLAAVDQQKDESMATAASPLAVARERLLVIRLGSESYGLPIGAVDEVVRRPDTLVRLPKAPDYVRGLLNLRGRVIPVIDQRRRFGLAGDSEAAERIIVLTLGGLQAGFTVDAVTEILEVAAEDILPAPQLAGTGAGQFDRAIERDGRVILLIDPAALLNQAEADLLRDLAASPSTA</sequence>
<name>A0ABV7C0L2_9PROT</name>
<dbReference type="PANTHER" id="PTHR22617:SF23">
    <property type="entry name" value="CHEMOTAXIS PROTEIN CHEW"/>
    <property type="match status" value="1"/>
</dbReference>
<dbReference type="PROSITE" id="PS50851">
    <property type="entry name" value="CHEW"/>
    <property type="match status" value="3"/>
</dbReference>
<dbReference type="RefSeq" id="WP_216838797.1">
    <property type="nucleotide sequence ID" value="NZ_JAFNJS010000007.1"/>
</dbReference>
<dbReference type="Proteomes" id="UP001595420">
    <property type="component" value="Unassembled WGS sequence"/>
</dbReference>
<evidence type="ECO:0000259" key="1">
    <source>
        <dbReference type="PROSITE" id="PS50851"/>
    </source>
</evidence>
<gene>
    <name evidence="2" type="ORF">ACFOD3_22595</name>
</gene>
<feature type="domain" description="CheW-like" evidence="1">
    <location>
        <begin position="164"/>
        <end position="308"/>
    </location>
</feature>
<protein>
    <submittedName>
        <fullName evidence="2">Chemotaxis protein CheW</fullName>
    </submittedName>
</protein>
<proteinExistence type="predicted"/>
<feature type="domain" description="CheW-like" evidence="1">
    <location>
        <begin position="334"/>
        <end position="473"/>
    </location>
</feature>
<feature type="domain" description="CheW-like" evidence="1">
    <location>
        <begin position="2"/>
        <end position="162"/>
    </location>
</feature>
<dbReference type="EMBL" id="JBHRSB010000007">
    <property type="protein sequence ID" value="MFC3002706.1"/>
    <property type="molecule type" value="Genomic_DNA"/>
</dbReference>
<evidence type="ECO:0000313" key="3">
    <source>
        <dbReference type="Proteomes" id="UP001595420"/>
    </source>
</evidence>
<dbReference type="SMART" id="SM00260">
    <property type="entry name" value="CheW"/>
    <property type="match status" value="3"/>
</dbReference>
<comment type="caution">
    <text evidence="2">The sequence shown here is derived from an EMBL/GenBank/DDBJ whole genome shotgun (WGS) entry which is preliminary data.</text>
</comment>
<dbReference type="InterPro" id="IPR039315">
    <property type="entry name" value="CheW"/>
</dbReference>
<dbReference type="PANTHER" id="PTHR22617">
    <property type="entry name" value="CHEMOTAXIS SENSOR HISTIDINE KINASE-RELATED"/>
    <property type="match status" value="1"/>
</dbReference>
<keyword evidence="3" id="KW-1185">Reference proteome</keyword>
<organism evidence="2 3">
    <name type="scientific">Falsiroseomonas tokyonensis</name>
    <dbReference type="NCBI Taxonomy" id="430521"/>
    <lineage>
        <taxon>Bacteria</taxon>
        <taxon>Pseudomonadati</taxon>
        <taxon>Pseudomonadota</taxon>
        <taxon>Alphaproteobacteria</taxon>
        <taxon>Acetobacterales</taxon>
        <taxon>Roseomonadaceae</taxon>
        <taxon>Falsiroseomonas</taxon>
    </lineage>
</organism>
<accession>A0ABV7C0L2</accession>